<protein>
    <submittedName>
        <fullName evidence="1">Uncharacterized protein</fullName>
    </submittedName>
</protein>
<evidence type="ECO:0000313" key="1">
    <source>
        <dbReference type="EMBL" id="SNY81105.1"/>
    </source>
</evidence>
<accession>A0A285L820</accession>
<dbReference type="EMBL" id="OBEG01000002">
    <property type="protein sequence ID" value="SNY81105.1"/>
    <property type="molecule type" value="Genomic_DNA"/>
</dbReference>
<dbReference type="Proteomes" id="UP000219565">
    <property type="component" value="Unassembled WGS sequence"/>
</dbReference>
<proteinExistence type="predicted"/>
<name>A0A285L820_9NOCA</name>
<evidence type="ECO:0000313" key="2">
    <source>
        <dbReference type="Proteomes" id="UP000219565"/>
    </source>
</evidence>
<keyword evidence="2" id="KW-1185">Reference proteome</keyword>
<reference evidence="1 2" key="1">
    <citation type="submission" date="2017-09" db="EMBL/GenBank/DDBJ databases">
        <authorList>
            <person name="Ehlers B."/>
            <person name="Leendertz F.H."/>
        </authorList>
    </citation>
    <scope>NUCLEOTIDE SEQUENCE [LARGE SCALE GENOMIC DNA]</scope>
    <source>
        <strain evidence="1 2">DSM 45537</strain>
    </source>
</reference>
<sequence length="533" mass="56357">MGAGAGGLRNRVCRGPRGCHVLGRKLFRPQGFGCDRTRGPSGPGRSDAVAGTSGFAVGSGGPVACWGSVRSERGRGAADWCGGLRFGAWCGEAGVRAGGVCCVGRRSVGWCVVAVVPGGAVRGAGRRSVESCGVVVVRGGVGCCAGRRYVAWCGEAGVLAGPVCCAGWRTGESCGEAADRGGGVCCVGWGSAGSRGCAADRVAGEMIPVRGRWGGVSVGGPDQQACLSVSSRWAAAGPGRRCCRDVLGCWRSGRSTWCWSWCPCRSSCSGVARVRRGFRLRWAGSGRCAGCIGPRRTGRGGWGGRRCSGRCICESWGRSRGGWRGQAGSVSVAGESNSWGLRWTDGAVSGGRGRPDGWGCPGAQWLRAGCLWACPGAEAGRRWVCSVRPEQCCSGWFRAGRSSACPPVWTRALRCAGSVRTDPRRSGWFRSDGRRSWGLPECRGFACLPEMCWGTRGLVRCRGVGSAGFAGWCSGWAPPVGSRWFRVGRWSACSARWRRVCCRPDVGFRWEWTLGTRVPVGWRSPLRRRCWCP</sequence>
<gene>
    <name evidence="1" type="ORF">SAMN04244553_2684</name>
</gene>
<organism evidence="1 2">
    <name type="scientific">Nocardia amikacinitolerans</name>
    <dbReference type="NCBI Taxonomy" id="756689"/>
    <lineage>
        <taxon>Bacteria</taxon>
        <taxon>Bacillati</taxon>
        <taxon>Actinomycetota</taxon>
        <taxon>Actinomycetes</taxon>
        <taxon>Mycobacteriales</taxon>
        <taxon>Nocardiaceae</taxon>
        <taxon>Nocardia</taxon>
    </lineage>
</organism>
<dbReference type="AlphaFoldDB" id="A0A285L820"/>